<protein>
    <recommendedName>
        <fullName evidence="1">BTB domain-containing protein</fullName>
    </recommendedName>
</protein>
<dbReference type="Gene3D" id="3.30.710.10">
    <property type="entry name" value="Potassium Channel Kv1.1, Chain A"/>
    <property type="match status" value="1"/>
</dbReference>
<evidence type="ECO:0000259" key="1">
    <source>
        <dbReference type="PROSITE" id="PS50097"/>
    </source>
</evidence>
<dbReference type="PROSITE" id="PS50097">
    <property type="entry name" value="BTB"/>
    <property type="match status" value="1"/>
</dbReference>
<evidence type="ECO:0000313" key="3">
    <source>
        <dbReference type="Proteomes" id="UP000054217"/>
    </source>
</evidence>
<keyword evidence="3" id="KW-1185">Reference proteome</keyword>
<sequence length="350" mass="39664">MSDSQDLTPYASLPFDNEKADVILRSSDNIDFRVFKLFLSLASPFFETLFDLPQPSEEMSTDVEIKDGLPVVPVSEDSKTLDPLLRFCYPCTLADDPALEDFRDVINVLEAAKKYSLDAIERTVCKSLFNPKILETNSLRCFSIACRARLQDECILAAKYTLREPLLPMWFEEIKLITSTELLALLTYHRKCGTAVQALKNDFTWITTEYPHTRATHWMTALRSDGYNNCCQRTISGRYPALHGYGVAQWWEAFMDATFLDLQDKPCAETILRNVEEAIRAVRQRNCAYCSVSALGGMREFGSLFIRKAEELISGVSSIFVVNACRSWMSLSNVRLSWSCGSEMTTTTAF</sequence>
<feature type="domain" description="BTB" evidence="1">
    <location>
        <begin position="20"/>
        <end position="97"/>
    </location>
</feature>
<proteinExistence type="predicted"/>
<dbReference type="InterPro" id="IPR011333">
    <property type="entry name" value="SKP1/BTB/POZ_sf"/>
</dbReference>
<dbReference type="OrthoDB" id="3164835at2759"/>
<dbReference type="SMART" id="SM00225">
    <property type="entry name" value="BTB"/>
    <property type="match status" value="1"/>
</dbReference>
<dbReference type="Pfam" id="PF00651">
    <property type="entry name" value="BTB"/>
    <property type="match status" value="1"/>
</dbReference>
<gene>
    <name evidence="2" type="ORF">M404DRAFT_161490</name>
</gene>
<reference evidence="2 3" key="1">
    <citation type="submission" date="2014-04" db="EMBL/GenBank/DDBJ databases">
        <authorList>
            <consortium name="DOE Joint Genome Institute"/>
            <person name="Kuo A."/>
            <person name="Kohler A."/>
            <person name="Costa M.D."/>
            <person name="Nagy L.G."/>
            <person name="Floudas D."/>
            <person name="Copeland A."/>
            <person name="Barry K.W."/>
            <person name="Cichocki N."/>
            <person name="Veneault-Fourrey C."/>
            <person name="LaButti K."/>
            <person name="Lindquist E.A."/>
            <person name="Lipzen A."/>
            <person name="Lundell T."/>
            <person name="Morin E."/>
            <person name="Murat C."/>
            <person name="Sun H."/>
            <person name="Tunlid A."/>
            <person name="Henrissat B."/>
            <person name="Grigoriev I.V."/>
            <person name="Hibbett D.S."/>
            <person name="Martin F."/>
            <person name="Nordberg H.P."/>
            <person name="Cantor M.N."/>
            <person name="Hua S.X."/>
        </authorList>
    </citation>
    <scope>NUCLEOTIDE SEQUENCE [LARGE SCALE GENOMIC DNA]</scope>
    <source>
        <strain evidence="2 3">Marx 270</strain>
    </source>
</reference>
<dbReference type="CDD" id="cd18186">
    <property type="entry name" value="BTB_POZ_ZBTB_KLHL-like"/>
    <property type="match status" value="1"/>
</dbReference>
<dbReference type="HOGENOM" id="CLU_052397_0_1_1"/>
<dbReference type="InterPro" id="IPR000210">
    <property type="entry name" value="BTB/POZ_dom"/>
</dbReference>
<evidence type="ECO:0000313" key="2">
    <source>
        <dbReference type="EMBL" id="KIN97057.1"/>
    </source>
</evidence>
<dbReference type="SUPFAM" id="SSF54695">
    <property type="entry name" value="POZ domain"/>
    <property type="match status" value="1"/>
</dbReference>
<dbReference type="AlphaFoldDB" id="A0A0C3IJ88"/>
<dbReference type="Proteomes" id="UP000054217">
    <property type="component" value="Unassembled WGS sequence"/>
</dbReference>
<reference evidence="3" key="2">
    <citation type="submission" date="2015-01" db="EMBL/GenBank/DDBJ databases">
        <title>Evolutionary Origins and Diversification of the Mycorrhizal Mutualists.</title>
        <authorList>
            <consortium name="DOE Joint Genome Institute"/>
            <consortium name="Mycorrhizal Genomics Consortium"/>
            <person name="Kohler A."/>
            <person name="Kuo A."/>
            <person name="Nagy L.G."/>
            <person name="Floudas D."/>
            <person name="Copeland A."/>
            <person name="Barry K.W."/>
            <person name="Cichocki N."/>
            <person name="Veneault-Fourrey C."/>
            <person name="LaButti K."/>
            <person name="Lindquist E.A."/>
            <person name="Lipzen A."/>
            <person name="Lundell T."/>
            <person name="Morin E."/>
            <person name="Murat C."/>
            <person name="Riley R."/>
            <person name="Ohm R."/>
            <person name="Sun H."/>
            <person name="Tunlid A."/>
            <person name="Henrissat B."/>
            <person name="Grigoriev I.V."/>
            <person name="Hibbett D.S."/>
            <person name="Martin F."/>
        </authorList>
    </citation>
    <scope>NUCLEOTIDE SEQUENCE [LARGE SCALE GENOMIC DNA]</scope>
    <source>
        <strain evidence="3">Marx 270</strain>
    </source>
</reference>
<dbReference type="STRING" id="870435.A0A0C3IJ88"/>
<organism evidence="2 3">
    <name type="scientific">Pisolithus tinctorius Marx 270</name>
    <dbReference type="NCBI Taxonomy" id="870435"/>
    <lineage>
        <taxon>Eukaryota</taxon>
        <taxon>Fungi</taxon>
        <taxon>Dikarya</taxon>
        <taxon>Basidiomycota</taxon>
        <taxon>Agaricomycotina</taxon>
        <taxon>Agaricomycetes</taxon>
        <taxon>Agaricomycetidae</taxon>
        <taxon>Boletales</taxon>
        <taxon>Sclerodermatineae</taxon>
        <taxon>Pisolithaceae</taxon>
        <taxon>Pisolithus</taxon>
    </lineage>
</organism>
<accession>A0A0C3IJ88</accession>
<dbReference type="EMBL" id="KN832035">
    <property type="protein sequence ID" value="KIN97057.1"/>
    <property type="molecule type" value="Genomic_DNA"/>
</dbReference>
<name>A0A0C3IJ88_PISTI</name>
<dbReference type="InParanoid" id="A0A0C3IJ88"/>